<evidence type="ECO:0000313" key="2">
    <source>
        <dbReference type="Proteomes" id="UP000314294"/>
    </source>
</evidence>
<evidence type="ECO:0000313" key="1">
    <source>
        <dbReference type="EMBL" id="TNN21947.1"/>
    </source>
</evidence>
<keyword evidence="2" id="KW-1185">Reference proteome</keyword>
<proteinExistence type="predicted"/>
<reference evidence="1 2" key="1">
    <citation type="submission" date="2019-03" db="EMBL/GenBank/DDBJ databases">
        <title>First draft genome of Liparis tanakae, snailfish: a comprehensive survey of snailfish specific genes.</title>
        <authorList>
            <person name="Kim W."/>
            <person name="Song I."/>
            <person name="Jeong J.-H."/>
            <person name="Kim D."/>
            <person name="Kim S."/>
            <person name="Ryu S."/>
            <person name="Song J.Y."/>
            <person name="Lee S.K."/>
        </authorList>
    </citation>
    <scope>NUCLEOTIDE SEQUENCE [LARGE SCALE GENOMIC DNA]</scope>
    <source>
        <tissue evidence="1">Muscle</tissue>
    </source>
</reference>
<gene>
    <name evidence="1" type="ORF">EYF80_067940</name>
</gene>
<dbReference type="AlphaFoldDB" id="A0A4Z2DZT1"/>
<name>A0A4Z2DZT1_9TELE</name>
<organism evidence="1 2">
    <name type="scientific">Liparis tanakae</name>
    <name type="common">Tanaka's snailfish</name>
    <dbReference type="NCBI Taxonomy" id="230148"/>
    <lineage>
        <taxon>Eukaryota</taxon>
        <taxon>Metazoa</taxon>
        <taxon>Chordata</taxon>
        <taxon>Craniata</taxon>
        <taxon>Vertebrata</taxon>
        <taxon>Euteleostomi</taxon>
        <taxon>Actinopterygii</taxon>
        <taxon>Neopterygii</taxon>
        <taxon>Teleostei</taxon>
        <taxon>Neoteleostei</taxon>
        <taxon>Acanthomorphata</taxon>
        <taxon>Eupercaria</taxon>
        <taxon>Perciformes</taxon>
        <taxon>Cottioidei</taxon>
        <taxon>Cottales</taxon>
        <taxon>Liparidae</taxon>
        <taxon>Liparis</taxon>
    </lineage>
</organism>
<protein>
    <submittedName>
        <fullName evidence="1">Uncharacterized protein</fullName>
    </submittedName>
</protein>
<comment type="caution">
    <text evidence="1">The sequence shown here is derived from an EMBL/GenBank/DDBJ whole genome shotgun (WGS) entry which is preliminary data.</text>
</comment>
<dbReference type="EMBL" id="SRLO01025037">
    <property type="protein sequence ID" value="TNN21947.1"/>
    <property type="molecule type" value="Genomic_DNA"/>
</dbReference>
<dbReference type="Proteomes" id="UP000314294">
    <property type="component" value="Unassembled WGS sequence"/>
</dbReference>
<sequence>MSGERAHSEPRRAGKTPV</sequence>
<accession>A0A4Z2DZT1</accession>